<gene>
    <name evidence="2" type="ORF">GGQ57_002825</name>
</gene>
<evidence type="ECO:0000259" key="1">
    <source>
        <dbReference type="Pfam" id="PF22636"/>
    </source>
</evidence>
<dbReference type="InterPro" id="IPR029069">
    <property type="entry name" value="HotDog_dom_sf"/>
</dbReference>
<sequence length="128" mass="13469">MLEKGLQHTSSTVVSAANSARTMGSGDLDVFATPSMVALMENAAMLAVAAKLPEGSTTVGAQMNTSHIKPSPLGETISATATLQEADDRKLTFSVVAQDSKGTIGEGTHIRFIVDKEKFLSKIYPTNK</sequence>
<dbReference type="Pfam" id="PF22636">
    <property type="entry name" value="FlK"/>
    <property type="match status" value="1"/>
</dbReference>
<protein>
    <submittedName>
        <fullName evidence="2">Thioesterase</fullName>
    </submittedName>
</protein>
<feature type="domain" description="Fluoroacetyl-CoA-specific thioesterase-like" evidence="1">
    <location>
        <begin position="14"/>
        <end position="117"/>
    </location>
</feature>
<proteinExistence type="predicted"/>
<dbReference type="SUPFAM" id="SSF54637">
    <property type="entry name" value="Thioesterase/thiol ester dehydrase-isomerase"/>
    <property type="match status" value="1"/>
</dbReference>
<evidence type="ECO:0000313" key="2">
    <source>
        <dbReference type="EMBL" id="MBB4622916.1"/>
    </source>
</evidence>
<reference evidence="2 3" key="1">
    <citation type="submission" date="2020-08" db="EMBL/GenBank/DDBJ databases">
        <title>Genomic Encyclopedia of Type Strains, Phase IV (KMG-IV): sequencing the most valuable type-strain genomes for metagenomic binning, comparative biology and taxonomic classification.</title>
        <authorList>
            <person name="Goeker M."/>
        </authorList>
    </citation>
    <scope>NUCLEOTIDE SEQUENCE [LARGE SCALE GENOMIC DNA]</scope>
    <source>
        <strain evidence="2 3">DSM 102983</strain>
    </source>
</reference>
<dbReference type="PANTHER" id="PTHR36934:SF1">
    <property type="entry name" value="THIOESTERASE DOMAIN-CONTAINING PROTEIN"/>
    <property type="match status" value="1"/>
</dbReference>
<name>A0ABR6KNC4_9BACT</name>
<dbReference type="Gene3D" id="3.10.129.10">
    <property type="entry name" value="Hotdog Thioesterase"/>
    <property type="match status" value="1"/>
</dbReference>
<dbReference type="PIRSF" id="PIRSF014972">
    <property type="entry name" value="FlK"/>
    <property type="match status" value="1"/>
</dbReference>
<dbReference type="InterPro" id="IPR025540">
    <property type="entry name" value="FlK"/>
</dbReference>
<keyword evidence="3" id="KW-1185">Reference proteome</keyword>
<accession>A0ABR6KNC4</accession>
<evidence type="ECO:0000313" key="3">
    <source>
        <dbReference type="Proteomes" id="UP000533637"/>
    </source>
</evidence>
<dbReference type="InterPro" id="IPR054485">
    <property type="entry name" value="FlK-like_dom"/>
</dbReference>
<dbReference type="RefSeq" id="WP_183671238.1">
    <property type="nucleotide sequence ID" value="NZ_BMPB01000005.1"/>
</dbReference>
<organism evidence="2 3">
    <name type="scientific">Parabacteroides faecis</name>
    <dbReference type="NCBI Taxonomy" id="1217282"/>
    <lineage>
        <taxon>Bacteria</taxon>
        <taxon>Pseudomonadati</taxon>
        <taxon>Bacteroidota</taxon>
        <taxon>Bacteroidia</taxon>
        <taxon>Bacteroidales</taxon>
        <taxon>Tannerellaceae</taxon>
        <taxon>Parabacteroides</taxon>
    </lineage>
</organism>
<dbReference type="EMBL" id="JACHOC010000005">
    <property type="protein sequence ID" value="MBB4622916.1"/>
    <property type="molecule type" value="Genomic_DNA"/>
</dbReference>
<dbReference type="PANTHER" id="PTHR36934">
    <property type="entry name" value="BLR0278 PROTEIN"/>
    <property type="match status" value="1"/>
</dbReference>
<dbReference type="Proteomes" id="UP000533637">
    <property type="component" value="Unassembled WGS sequence"/>
</dbReference>
<comment type="caution">
    <text evidence="2">The sequence shown here is derived from an EMBL/GenBank/DDBJ whole genome shotgun (WGS) entry which is preliminary data.</text>
</comment>